<dbReference type="GO" id="GO:0006400">
    <property type="term" value="P:tRNA modification"/>
    <property type="evidence" value="ECO:0007669"/>
    <property type="project" value="UniProtKB-ARBA"/>
</dbReference>
<evidence type="ECO:0000256" key="19">
    <source>
        <dbReference type="ARBA" id="ARBA00023242"/>
    </source>
</evidence>
<keyword evidence="6" id="KW-0158">Chromosome</keyword>
<comment type="similarity">
    <text evidence="4">Belongs to the DASH complex SPC34 family.</text>
</comment>
<keyword evidence="16" id="KW-0408">Iron</keyword>
<dbReference type="Proteomes" id="UP000501346">
    <property type="component" value="Chromosome SeXI"/>
</dbReference>
<evidence type="ECO:0000256" key="25">
    <source>
        <dbReference type="ARBA" id="ARBA00048117"/>
    </source>
</evidence>
<keyword evidence="19" id="KW-0539">Nucleus</keyword>
<evidence type="ECO:0000256" key="9">
    <source>
        <dbReference type="ARBA" id="ARBA00022679"/>
    </source>
</evidence>
<dbReference type="FunFam" id="3.30.420.40:FF:000037">
    <property type="entry name" value="Probable tRNA N6-adenosine threonylcarbamoyltransferase"/>
    <property type="match status" value="1"/>
</dbReference>
<dbReference type="EMBL" id="CP049008">
    <property type="protein sequence ID" value="QID86478.1"/>
    <property type="molecule type" value="Genomic_DNA"/>
</dbReference>
<comment type="subcellular location">
    <subcellularLocation>
        <location evidence="3">Chromosome</location>
        <location evidence="3">Centromere</location>
        <location evidence="3">Kinetochore</location>
    </subcellularLocation>
    <subcellularLocation>
        <location evidence="2">Cytoplasm</location>
        <location evidence="2">Cytoskeleton</location>
        <location evidence="2">Spindle</location>
    </subcellularLocation>
    <subcellularLocation>
        <location evidence="1">Nucleus</location>
    </subcellularLocation>
</comment>
<dbReference type="InterPro" id="IPR000905">
    <property type="entry name" value="Gcp-like_dom"/>
</dbReference>
<name>A0A6C1EAX0_SACPS</name>
<evidence type="ECO:0000256" key="12">
    <source>
        <dbReference type="ARBA" id="ARBA00022723"/>
    </source>
</evidence>
<evidence type="ECO:0000313" key="28">
    <source>
        <dbReference type="Proteomes" id="UP000501346"/>
    </source>
</evidence>
<evidence type="ECO:0000256" key="16">
    <source>
        <dbReference type="ARBA" id="ARBA00023004"/>
    </source>
</evidence>
<keyword evidence="17 26" id="KW-0175">Coiled coil</keyword>
<dbReference type="PRINTS" id="PR00789">
    <property type="entry name" value="OSIALOPTASE"/>
</dbReference>
<gene>
    <name evidence="27" type="ORF">GRS66_009108</name>
</gene>
<dbReference type="GO" id="GO:0046872">
    <property type="term" value="F:metal ion binding"/>
    <property type="evidence" value="ECO:0007669"/>
    <property type="project" value="UniProtKB-KW"/>
</dbReference>
<dbReference type="InterPro" id="IPR043129">
    <property type="entry name" value="ATPase_NBD"/>
</dbReference>
<feature type="coiled-coil region" evidence="26">
    <location>
        <begin position="472"/>
        <end position="499"/>
    </location>
</feature>
<evidence type="ECO:0000256" key="22">
    <source>
        <dbReference type="ARBA" id="ARBA00023328"/>
    </source>
</evidence>
<evidence type="ECO:0000256" key="7">
    <source>
        <dbReference type="ARBA" id="ARBA00022490"/>
    </source>
</evidence>
<dbReference type="Gene3D" id="3.30.420.40">
    <property type="match status" value="2"/>
</dbReference>
<keyword evidence="15" id="KW-0995">Kinetochore</keyword>
<dbReference type="GO" id="GO:0000408">
    <property type="term" value="C:EKC/KEOPS complex"/>
    <property type="evidence" value="ECO:0007669"/>
    <property type="project" value="TreeGrafter"/>
</dbReference>
<evidence type="ECO:0000313" key="27">
    <source>
        <dbReference type="EMBL" id="QID86478.1"/>
    </source>
</evidence>
<dbReference type="GO" id="GO:0061711">
    <property type="term" value="F:tRNA N(6)-L-threonylcarbamoyladenine synthase activity"/>
    <property type="evidence" value="ECO:0007669"/>
    <property type="project" value="UniProtKB-EC"/>
</dbReference>
<accession>A0A6C1EAX0</accession>
<dbReference type="InterPro" id="IPR017861">
    <property type="entry name" value="KAE1/TsaD"/>
</dbReference>
<evidence type="ECO:0000256" key="1">
    <source>
        <dbReference type="ARBA" id="ARBA00004123"/>
    </source>
</evidence>
<evidence type="ECO:0000256" key="21">
    <source>
        <dbReference type="ARBA" id="ARBA00023315"/>
    </source>
</evidence>
<evidence type="ECO:0000256" key="26">
    <source>
        <dbReference type="SAM" id="Coils"/>
    </source>
</evidence>
<keyword evidence="7" id="KW-0963">Cytoplasm</keyword>
<evidence type="ECO:0000256" key="3">
    <source>
        <dbReference type="ARBA" id="ARBA00004629"/>
    </source>
</evidence>
<protein>
    <recommendedName>
        <fullName evidence="23">DASH complex subunit SPC34</fullName>
        <ecNumber evidence="5">2.3.1.234</ecNumber>
    </recommendedName>
    <alternativeName>
        <fullName evidence="24">Outer kinetochore protein SPC34</fullName>
    </alternativeName>
</protein>
<dbReference type="EC" id="2.3.1.234" evidence="5"/>
<organism evidence="27 28">
    <name type="scientific">Saccharomyces pastorianus</name>
    <name type="common">Lager yeast</name>
    <name type="synonym">Saccharomyces cerevisiae x Saccharomyces eubayanus</name>
    <dbReference type="NCBI Taxonomy" id="27292"/>
    <lineage>
        <taxon>Eukaryota</taxon>
        <taxon>Fungi</taxon>
        <taxon>Dikarya</taxon>
        <taxon>Ascomycota</taxon>
        <taxon>Saccharomycotina</taxon>
        <taxon>Saccharomycetes</taxon>
        <taxon>Saccharomycetales</taxon>
        <taxon>Saccharomycetaceae</taxon>
        <taxon>Saccharomyces</taxon>
    </lineage>
</organism>
<keyword evidence="13" id="KW-0498">Mitosis</keyword>
<keyword evidence="22" id="KW-0137">Centromere</keyword>
<evidence type="ECO:0000256" key="24">
    <source>
        <dbReference type="ARBA" id="ARBA00044346"/>
    </source>
</evidence>
<evidence type="ECO:0000256" key="10">
    <source>
        <dbReference type="ARBA" id="ARBA00022694"/>
    </source>
</evidence>
<dbReference type="GO" id="GO:0070525">
    <property type="term" value="P:tRNA threonylcarbamoyladenosine metabolic process"/>
    <property type="evidence" value="ECO:0007669"/>
    <property type="project" value="UniProtKB-ARBA"/>
</dbReference>
<dbReference type="SUPFAM" id="SSF53067">
    <property type="entry name" value="Actin-like ATPase domain"/>
    <property type="match status" value="2"/>
</dbReference>
<dbReference type="PANTHER" id="PTHR11735">
    <property type="entry name" value="TRNA N6-ADENOSINE THREONYLCARBAMOYLTRANSFERASE"/>
    <property type="match status" value="1"/>
</dbReference>
<evidence type="ECO:0000256" key="14">
    <source>
        <dbReference type="ARBA" id="ARBA00022829"/>
    </source>
</evidence>
<dbReference type="AlphaFoldDB" id="A0A6C1EAX0"/>
<dbReference type="GO" id="GO:0042729">
    <property type="term" value="C:DASH complex"/>
    <property type="evidence" value="ECO:0007669"/>
    <property type="project" value="InterPro"/>
</dbReference>
<evidence type="ECO:0000256" key="23">
    <source>
        <dbReference type="ARBA" id="ARBA00044112"/>
    </source>
</evidence>
<reference evidence="27 28" key="1">
    <citation type="journal article" date="2019" name="BMC Genomics">
        <title>Chromosome level assembly and comparative genome analysis confirm lager-brewing yeasts originated from a single hybridization.</title>
        <authorList>
            <person name="Salazar A.N."/>
            <person name="Gorter de Vries A.R."/>
            <person name="van den Broek M."/>
            <person name="Brouwers N."/>
            <person name="de la Torre Cortes P."/>
            <person name="Kuijpers N.G.A."/>
            <person name="Daran J.G."/>
            <person name="Abeel T."/>
        </authorList>
    </citation>
    <scope>NUCLEOTIDE SEQUENCE [LARGE SCALE GENOMIC DNA]</scope>
    <source>
        <strain evidence="27 28">CBS 1483</strain>
    </source>
</reference>
<evidence type="ECO:0000256" key="20">
    <source>
        <dbReference type="ARBA" id="ARBA00023306"/>
    </source>
</evidence>
<evidence type="ECO:0000256" key="11">
    <source>
        <dbReference type="ARBA" id="ARBA00022701"/>
    </source>
</evidence>
<keyword evidence="8" id="KW-0132">Cell division</keyword>
<comment type="catalytic activity">
    <reaction evidence="25">
        <text>L-threonylcarbamoyladenylate + adenosine(37) in tRNA = N(6)-L-threonylcarbamoyladenosine(37) in tRNA + AMP + H(+)</text>
        <dbReference type="Rhea" id="RHEA:37059"/>
        <dbReference type="Rhea" id="RHEA-COMP:10162"/>
        <dbReference type="Rhea" id="RHEA-COMP:10163"/>
        <dbReference type="ChEBI" id="CHEBI:15378"/>
        <dbReference type="ChEBI" id="CHEBI:73682"/>
        <dbReference type="ChEBI" id="CHEBI:74411"/>
        <dbReference type="ChEBI" id="CHEBI:74418"/>
        <dbReference type="ChEBI" id="CHEBI:456215"/>
        <dbReference type="EC" id="2.3.1.234"/>
    </reaction>
</comment>
<dbReference type="OrthoDB" id="10016597at2759"/>
<keyword evidence="28" id="KW-1185">Reference proteome</keyword>
<keyword evidence="10" id="KW-0819">tRNA processing</keyword>
<evidence type="ECO:0000256" key="2">
    <source>
        <dbReference type="ARBA" id="ARBA00004186"/>
    </source>
</evidence>
<dbReference type="GO" id="GO:0008608">
    <property type="term" value="P:attachment of spindle microtubules to kinetochore"/>
    <property type="evidence" value="ECO:0007669"/>
    <property type="project" value="InterPro"/>
</dbReference>
<keyword evidence="12" id="KW-0479">Metal-binding</keyword>
<evidence type="ECO:0000256" key="5">
    <source>
        <dbReference type="ARBA" id="ARBA00012156"/>
    </source>
</evidence>
<keyword evidence="20" id="KW-0131">Cell cycle</keyword>
<dbReference type="InterPro" id="IPR017860">
    <property type="entry name" value="Peptidase_M22_CS"/>
</dbReference>
<evidence type="ECO:0000256" key="18">
    <source>
        <dbReference type="ARBA" id="ARBA00023212"/>
    </source>
</evidence>
<evidence type="ECO:0000256" key="17">
    <source>
        <dbReference type="ARBA" id="ARBA00023054"/>
    </source>
</evidence>
<dbReference type="GO" id="GO:0005737">
    <property type="term" value="C:cytoplasm"/>
    <property type="evidence" value="ECO:0007669"/>
    <property type="project" value="TreeGrafter"/>
</dbReference>
<keyword evidence="11" id="KW-0493">Microtubule</keyword>
<keyword evidence="21" id="KW-0012">Acyltransferase</keyword>
<evidence type="ECO:0000256" key="15">
    <source>
        <dbReference type="ARBA" id="ARBA00022838"/>
    </source>
</evidence>
<evidence type="ECO:0000256" key="4">
    <source>
        <dbReference type="ARBA" id="ARBA00008491"/>
    </source>
</evidence>
<evidence type="ECO:0000256" key="13">
    <source>
        <dbReference type="ARBA" id="ARBA00022776"/>
    </source>
</evidence>
<evidence type="ECO:0000256" key="6">
    <source>
        <dbReference type="ARBA" id="ARBA00022454"/>
    </source>
</evidence>
<dbReference type="PROSITE" id="PS01016">
    <property type="entry name" value="GLYCOPROTEASE"/>
    <property type="match status" value="1"/>
</dbReference>
<evidence type="ECO:0000256" key="8">
    <source>
        <dbReference type="ARBA" id="ARBA00022618"/>
    </source>
</evidence>
<keyword evidence="9" id="KW-0808">Transferase</keyword>
<keyword evidence="14" id="KW-0159">Chromosome partition</keyword>
<sequence>MVNLNTVAPKNNRDYYIALGLEGSANKLGVGVVKHPLLPKHANSDLSYDCEAEMLSNIRDTYVTPPGEGFLPRDTARHHRNWCVRLIKQAIAEAGLQDPALDIDVICFTRGPGMGAPLHSVVVAARTCSLLWDVPLVGVNHCIGHIEMGREITKAQNPVVLYVSGGNTQVIAYSEKRYRIFGETLDIAIGNCLDRFARTLKIPNEPSPGYNIEQLARSAPHKDALVELPYTVKGMDLSMSGILASIDSLAKDLLDRCIDDINRAVDSVSTLYFKPPGIFHNAILQGTSDKASLRKDITRLIKDCNHDEAYLLFKVNPDKQSVSRRDGKQGVFDYVNKRDTNMKRNRRLGKPGEKPIIHVPKEVYLNKDRLDLNNKRRKTGATGGVGLNNFMFDTDLIGSSLISNSSSGTFKALSAVFKDDSQIQRLLYALENGSVLMEEESNNQRRKTIFVEDFPTDLILKVMAEVTDLWPLTEFKQEYDQLSHNYEQLSSKLGFIKKEVLLQDDRLRTMSQYHPSSSHDVARIIRKEKDEIRRLEMEIADLQEQETAPMQE</sequence>
<proteinExistence type="inferred from homology"/>
<dbReference type="InterPro" id="IPR013966">
    <property type="entry name" value="Spc34"/>
</dbReference>
<dbReference type="GO" id="GO:0051301">
    <property type="term" value="P:cell division"/>
    <property type="evidence" value="ECO:0007669"/>
    <property type="project" value="UniProtKB-KW"/>
</dbReference>
<dbReference type="GO" id="GO:0005876">
    <property type="term" value="C:spindle microtubule"/>
    <property type="evidence" value="ECO:0007669"/>
    <property type="project" value="InterPro"/>
</dbReference>
<dbReference type="Pfam" id="PF08657">
    <property type="entry name" value="DASH_Spc34"/>
    <property type="match status" value="1"/>
</dbReference>
<dbReference type="PANTHER" id="PTHR11735:SF14">
    <property type="entry name" value="TRNA N6-ADENOSINE THREONYLCARBAMOYLTRANSFERASE"/>
    <property type="match status" value="1"/>
</dbReference>
<keyword evidence="18" id="KW-0206">Cytoskeleton</keyword>